<evidence type="ECO:0000313" key="1">
    <source>
        <dbReference type="EMBL" id="KAH7980649.1"/>
    </source>
</evidence>
<evidence type="ECO:0000313" key="2">
    <source>
        <dbReference type="Proteomes" id="UP000821865"/>
    </source>
</evidence>
<keyword evidence="2" id="KW-1185">Reference proteome</keyword>
<sequence length="122" mass="13321">MQGLEDHPGVVSLTFRQLYHQRVDSLRSAGPICKVAVVYLEVCNDVVSTFSAPTGHFSSRRTTRLRTLPSPASPPRRGRRKAPCGSCSWKETNTGDSASPMPTPCHHCPMSSSRSTSLTPRP</sequence>
<proteinExistence type="predicted"/>
<organism evidence="1 2">
    <name type="scientific">Dermacentor silvarum</name>
    <name type="common">Tick</name>
    <dbReference type="NCBI Taxonomy" id="543639"/>
    <lineage>
        <taxon>Eukaryota</taxon>
        <taxon>Metazoa</taxon>
        <taxon>Ecdysozoa</taxon>
        <taxon>Arthropoda</taxon>
        <taxon>Chelicerata</taxon>
        <taxon>Arachnida</taxon>
        <taxon>Acari</taxon>
        <taxon>Parasitiformes</taxon>
        <taxon>Ixodida</taxon>
        <taxon>Ixodoidea</taxon>
        <taxon>Ixodidae</taxon>
        <taxon>Rhipicephalinae</taxon>
        <taxon>Dermacentor</taxon>
    </lineage>
</organism>
<comment type="caution">
    <text evidence="1">The sequence shown here is derived from an EMBL/GenBank/DDBJ whole genome shotgun (WGS) entry which is preliminary data.</text>
</comment>
<dbReference type="EMBL" id="CM023470">
    <property type="protein sequence ID" value="KAH7980649.1"/>
    <property type="molecule type" value="Genomic_DNA"/>
</dbReference>
<reference evidence="1" key="1">
    <citation type="submission" date="2020-05" db="EMBL/GenBank/DDBJ databases">
        <title>Large-scale comparative analyses of tick genomes elucidate their genetic diversity and vector capacities.</title>
        <authorList>
            <person name="Jia N."/>
            <person name="Wang J."/>
            <person name="Shi W."/>
            <person name="Du L."/>
            <person name="Sun Y."/>
            <person name="Zhan W."/>
            <person name="Jiang J."/>
            <person name="Wang Q."/>
            <person name="Zhang B."/>
            <person name="Ji P."/>
            <person name="Sakyi L.B."/>
            <person name="Cui X."/>
            <person name="Yuan T."/>
            <person name="Jiang B."/>
            <person name="Yang W."/>
            <person name="Lam T.T.-Y."/>
            <person name="Chang Q."/>
            <person name="Ding S."/>
            <person name="Wang X."/>
            <person name="Zhu J."/>
            <person name="Ruan X."/>
            <person name="Zhao L."/>
            <person name="Wei J."/>
            <person name="Que T."/>
            <person name="Du C."/>
            <person name="Cheng J."/>
            <person name="Dai P."/>
            <person name="Han X."/>
            <person name="Huang E."/>
            <person name="Gao Y."/>
            <person name="Liu J."/>
            <person name="Shao H."/>
            <person name="Ye R."/>
            <person name="Li L."/>
            <person name="Wei W."/>
            <person name="Wang X."/>
            <person name="Wang C."/>
            <person name="Yang T."/>
            <person name="Huo Q."/>
            <person name="Li W."/>
            <person name="Guo W."/>
            <person name="Chen H."/>
            <person name="Zhou L."/>
            <person name="Ni X."/>
            <person name="Tian J."/>
            <person name="Zhou Y."/>
            <person name="Sheng Y."/>
            <person name="Liu T."/>
            <person name="Pan Y."/>
            <person name="Xia L."/>
            <person name="Li J."/>
            <person name="Zhao F."/>
            <person name="Cao W."/>
        </authorList>
    </citation>
    <scope>NUCLEOTIDE SEQUENCE</scope>
    <source>
        <strain evidence="1">Dsil-2018</strain>
    </source>
</reference>
<dbReference type="Proteomes" id="UP000821865">
    <property type="component" value="Chromosome 1"/>
</dbReference>
<gene>
    <name evidence="1" type="ORF">HPB49_017913</name>
</gene>
<accession>A0ACB8E229</accession>
<name>A0ACB8E229_DERSI</name>
<protein>
    <submittedName>
        <fullName evidence="1">Uncharacterized protein</fullName>
    </submittedName>
</protein>